<dbReference type="EMBL" id="CP031044">
    <property type="protein sequence ID" value="QDZ23619.1"/>
    <property type="molecule type" value="Genomic_DNA"/>
</dbReference>
<reference evidence="2 3" key="1">
    <citation type="submission" date="2018-07" db="EMBL/GenBank/DDBJ databases">
        <title>The complete nuclear genome of the prasinophyte Chloropicon primus (CCMP1205).</title>
        <authorList>
            <person name="Pombert J.-F."/>
            <person name="Otis C."/>
            <person name="Turmel M."/>
            <person name="Lemieux C."/>
        </authorList>
    </citation>
    <scope>NUCLEOTIDE SEQUENCE [LARGE SCALE GENOMIC DNA]</scope>
    <source>
        <strain evidence="2 3">CCMP1205</strain>
    </source>
</reference>
<evidence type="ECO:0000313" key="2">
    <source>
        <dbReference type="EMBL" id="QDZ23619.1"/>
    </source>
</evidence>
<gene>
    <name evidence="2" type="ORF">A3770_11p61370</name>
</gene>
<keyword evidence="3" id="KW-1185">Reference proteome</keyword>
<organism evidence="2 3">
    <name type="scientific">Chloropicon primus</name>
    <dbReference type="NCBI Taxonomy" id="1764295"/>
    <lineage>
        <taxon>Eukaryota</taxon>
        <taxon>Viridiplantae</taxon>
        <taxon>Chlorophyta</taxon>
        <taxon>Chloropicophyceae</taxon>
        <taxon>Chloropicales</taxon>
        <taxon>Chloropicaceae</taxon>
        <taxon>Chloropicon</taxon>
    </lineage>
</organism>
<accession>A0A5B8MSJ2</accession>
<keyword evidence="1" id="KW-0812">Transmembrane</keyword>
<feature type="transmembrane region" description="Helical" evidence="1">
    <location>
        <begin position="157"/>
        <end position="177"/>
    </location>
</feature>
<sequence>MNKASVGVERGVGAARVGVRRAPAAPSRNVVAQVGRKVVTQDKDWQKGLGSVGIFLEDKEKKSYNLVERLADRKVLSSVEKSGLLSAAEKAGLSLSKVENLKLLSTAEKLGVLALIENAFAKDGATITSYSILPFVAALGALTLIPDDNVALSVIHYGSTLALFTVFGVLFAGGFVIKSLQEDD</sequence>
<dbReference type="AlphaFoldDB" id="A0A5B8MSJ2"/>
<protein>
    <submittedName>
        <fullName evidence="2">DUF1118 domain-containing protein</fullName>
    </submittedName>
</protein>
<name>A0A5B8MSJ2_9CHLO</name>
<dbReference type="Proteomes" id="UP000316726">
    <property type="component" value="Chromosome 11"/>
</dbReference>
<dbReference type="InterPro" id="IPR009500">
    <property type="entry name" value="DUF1118"/>
</dbReference>
<dbReference type="Pfam" id="PF06549">
    <property type="entry name" value="DUF1118"/>
    <property type="match status" value="1"/>
</dbReference>
<feature type="transmembrane region" description="Helical" evidence="1">
    <location>
        <begin position="127"/>
        <end position="145"/>
    </location>
</feature>
<keyword evidence="1" id="KW-1133">Transmembrane helix</keyword>
<evidence type="ECO:0000313" key="3">
    <source>
        <dbReference type="Proteomes" id="UP000316726"/>
    </source>
</evidence>
<evidence type="ECO:0000256" key="1">
    <source>
        <dbReference type="SAM" id="Phobius"/>
    </source>
</evidence>
<dbReference type="OrthoDB" id="444029at2759"/>
<proteinExistence type="predicted"/>
<keyword evidence="1" id="KW-0472">Membrane</keyword>